<gene>
    <name evidence="2" type="ORF">H7U12_16645</name>
</gene>
<comment type="caution">
    <text evidence="2">The sequence shown here is derived from an EMBL/GenBank/DDBJ whole genome shotgun (WGS) entry which is preliminary data.</text>
</comment>
<keyword evidence="3" id="KW-1185">Reference proteome</keyword>
<keyword evidence="1" id="KW-1133">Transmembrane helix</keyword>
<dbReference type="RefSeq" id="WP_186640083.1">
    <property type="nucleotide sequence ID" value="NZ_JACOAF010000041.1"/>
</dbReference>
<feature type="transmembrane region" description="Helical" evidence="1">
    <location>
        <begin position="161"/>
        <end position="186"/>
    </location>
</feature>
<evidence type="ECO:0000313" key="2">
    <source>
        <dbReference type="EMBL" id="MBC3541325.1"/>
    </source>
</evidence>
<feature type="transmembrane region" description="Helical" evidence="1">
    <location>
        <begin position="105"/>
        <end position="121"/>
    </location>
</feature>
<sequence>MELDVLANDDHFYPESSLGFTEEQQEIIEEYHQVLPAWKFGLLCFLSFNLYLIYWNYKNWYFIKEMEEREEIMPIWRAIFVIFFGPSLYKNVLERAQSVGYPKSYSPAVLFSVYVLITLLSRLPDPLWLLSLFSFLPLIPVLQARNYFFRKANPTGKTTSAFTGGEIIVVVLGAIFFALILVGLTVGETSY</sequence>
<proteinExistence type="predicted"/>
<evidence type="ECO:0008006" key="4">
    <source>
        <dbReference type="Google" id="ProtNLM"/>
    </source>
</evidence>
<organism evidence="2 3">
    <name type="scientific">Rufibacter sediminis</name>
    <dbReference type="NCBI Taxonomy" id="2762756"/>
    <lineage>
        <taxon>Bacteria</taxon>
        <taxon>Pseudomonadati</taxon>
        <taxon>Bacteroidota</taxon>
        <taxon>Cytophagia</taxon>
        <taxon>Cytophagales</taxon>
        <taxon>Hymenobacteraceae</taxon>
        <taxon>Rufibacter</taxon>
    </lineage>
</organism>
<evidence type="ECO:0000256" key="1">
    <source>
        <dbReference type="SAM" id="Phobius"/>
    </source>
</evidence>
<dbReference type="EMBL" id="JACOAF010000041">
    <property type="protein sequence ID" value="MBC3541325.1"/>
    <property type="molecule type" value="Genomic_DNA"/>
</dbReference>
<keyword evidence="1" id="KW-0472">Membrane</keyword>
<dbReference type="Proteomes" id="UP000659698">
    <property type="component" value="Unassembled WGS sequence"/>
</dbReference>
<reference evidence="2 3" key="1">
    <citation type="journal article" date="2019" name="Int. J. Syst. Evol. Microbiol.">
        <title>Rufibacter sediminis sp. nov., isolated from freshwater lake sediment.</title>
        <authorList>
            <person name="Qu J.H."/>
            <person name="Zhang L.J."/>
            <person name="Fu Y.H."/>
            <person name="Li H.F."/>
        </authorList>
    </citation>
    <scope>NUCLEOTIDE SEQUENCE [LARGE SCALE GENOMIC DNA]</scope>
    <source>
        <strain evidence="2 3">H-1</strain>
    </source>
</reference>
<name>A0ABR6VVW9_9BACT</name>
<protein>
    <recommendedName>
        <fullName evidence="4">DUF4234 domain-containing protein</fullName>
    </recommendedName>
</protein>
<feature type="transmembrane region" description="Helical" evidence="1">
    <location>
        <begin position="127"/>
        <end position="149"/>
    </location>
</feature>
<evidence type="ECO:0000313" key="3">
    <source>
        <dbReference type="Proteomes" id="UP000659698"/>
    </source>
</evidence>
<keyword evidence="1" id="KW-0812">Transmembrane</keyword>
<accession>A0ABR6VVW9</accession>
<feature type="transmembrane region" description="Helical" evidence="1">
    <location>
        <begin position="37"/>
        <end position="55"/>
    </location>
</feature>